<dbReference type="EMBL" id="JAZHYP010000001">
    <property type="protein sequence ID" value="MEN3322418.1"/>
    <property type="molecule type" value="Genomic_DNA"/>
</dbReference>
<dbReference type="Proteomes" id="UP001416393">
    <property type="component" value="Unassembled WGS sequence"/>
</dbReference>
<evidence type="ECO:0000313" key="1">
    <source>
        <dbReference type="EMBL" id="MEN3322418.1"/>
    </source>
</evidence>
<protein>
    <submittedName>
        <fullName evidence="1">Uncharacterized protein</fullName>
    </submittedName>
</protein>
<dbReference type="RefSeq" id="WP_346239963.1">
    <property type="nucleotide sequence ID" value="NZ_JAZHYP010000001.1"/>
</dbReference>
<organism evidence="1 2">
    <name type="scientific">Mariniflexile soesokkakense</name>
    <dbReference type="NCBI Taxonomy" id="1343160"/>
    <lineage>
        <taxon>Bacteria</taxon>
        <taxon>Pseudomonadati</taxon>
        <taxon>Bacteroidota</taxon>
        <taxon>Flavobacteriia</taxon>
        <taxon>Flavobacteriales</taxon>
        <taxon>Flavobacteriaceae</taxon>
        <taxon>Mariniflexile</taxon>
    </lineage>
</organism>
<evidence type="ECO:0000313" key="2">
    <source>
        <dbReference type="Proteomes" id="UP001416393"/>
    </source>
</evidence>
<accession>A0ABV0A621</accession>
<proteinExistence type="predicted"/>
<reference evidence="1 2" key="1">
    <citation type="submission" date="2024-01" db="EMBL/GenBank/DDBJ databases">
        <title>Mariniflexile litorale sp. nov., isolated from the shallow sediments of the Sea of Japan.</title>
        <authorList>
            <person name="Romanenko L."/>
            <person name="Bystritskaya E."/>
            <person name="Isaeva M."/>
        </authorList>
    </citation>
    <scope>NUCLEOTIDE SEQUENCE [LARGE SCALE GENOMIC DNA]</scope>
    <source>
        <strain evidence="1 2">KCTC 32427</strain>
    </source>
</reference>
<keyword evidence="2" id="KW-1185">Reference proteome</keyword>
<name>A0ABV0A621_9FLAO</name>
<sequence>MAKQINENKYSFVKYNYFKKEREAQDIELKFRDSELKAEKEKLNKIIYQSIVVIGFRI</sequence>
<comment type="caution">
    <text evidence="1">The sequence shown here is derived from an EMBL/GenBank/DDBJ whole genome shotgun (WGS) entry which is preliminary data.</text>
</comment>
<gene>
    <name evidence="1" type="ORF">VP395_01645</name>
</gene>